<evidence type="ECO:0000313" key="2">
    <source>
        <dbReference type="Proteomes" id="UP000053240"/>
    </source>
</evidence>
<dbReference type="EMBL" id="LADJ01005677">
    <property type="protein sequence ID" value="KPJ20883.1"/>
    <property type="molecule type" value="Genomic_DNA"/>
</dbReference>
<keyword evidence="2" id="KW-1185">Reference proteome</keyword>
<accession>A0A0N1IC20</accession>
<name>A0A0N1IC20_PAPMA</name>
<dbReference type="STRING" id="76193.A0A0N1IC20"/>
<dbReference type="InParanoid" id="A0A0N1IC20"/>
<dbReference type="AlphaFoldDB" id="A0A0N1IC20"/>
<sequence>MPTIHIFHQYLYVIETCFHCQQTGKYGEGFVGSSRGVAVHVRAAGPEGEKDHTGCKWPLLSAAAPGEPLPTEPWVAVIKRGNCNFEIKVCLIIRAGH</sequence>
<proteinExistence type="predicted"/>
<protein>
    <submittedName>
        <fullName evidence="1">Uncharacterized protein</fullName>
    </submittedName>
</protein>
<comment type="caution">
    <text evidence="1">The sequence shown here is derived from an EMBL/GenBank/DDBJ whole genome shotgun (WGS) entry which is preliminary data.</text>
</comment>
<dbReference type="Proteomes" id="UP000053240">
    <property type="component" value="Unassembled WGS sequence"/>
</dbReference>
<organism evidence="1 2">
    <name type="scientific">Papilio machaon</name>
    <name type="common">Old World swallowtail butterfly</name>
    <dbReference type="NCBI Taxonomy" id="76193"/>
    <lineage>
        <taxon>Eukaryota</taxon>
        <taxon>Metazoa</taxon>
        <taxon>Ecdysozoa</taxon>
        <taxon>Arthropoda</taxon>
        <taxon>Hexapoda</taxon>
        <taxon>Insecta</taxon>
        <taxon>Pterygota</taxon>
        <taxon>Neoptera</taxon>
        <taxon>Endopterygota</taxon>
        <taxon>Lepidoptera</taxon>
        <taxon>Glossata</taxon>
        <taxon>Ditrysia</taxon>
        <taxon>Papilionoidea</taxon>
        <taxon>Papilionidae</taxon>
        <taxon>Papilioninae</taxon>
        <taxon>Papilio</taxon>
    </lineage>
</organism>
<gene>
    <name evidence="1" type="ORF">RR48_00714</name>
</gene>
<evidence type="ECO:0000313" key="1">
    <source>
        <dbReference type="EMBL" id="KPJ20883.1"/>
    </source>
</evidence>
<dbReference type="Gene3D" id="3.50.30.30">
    <property type="match status" value="1"/>
</dbReference>
<reference evidence="1 2" key="1">
    <citation type="journal article" date="2015" name="Nat. Commun.">
        <title>Outbred genome sequencing and CRISPR/Cas9 gene editing in butterflies.</title>
        <authorList>
            <person name="Li X."/>
            <person name="Fan D."/>
            <person name="Zhang W."/>
            <person name="Liu G."/>
            <person name="Zhang L."/>
            <person name="Zhao L."/>
            <person name="Fang X."/>
            <person name="Chen L."/>
            <person name="Dong Y."/>
            <person name="Chen Y."/>
            <person name="Ding Y."/>
            <person name="Zhao R."/>
            <person name="Feng M."/>
            <person name="Zhu Y."/>
            <person name="Feng Y."/>
            <person name="Jiang X."/>
            <person name="Zhu D."/>
            <person name="Xiang H."/>
            <person name="Feng X."/>
            <person name="Li S."/>
            <person name="Wang J."/>
            <person name="Zhang G."/>
            <person name="Kronforst M.R."/>
            <person name="Wang W."/>
        </authorList>
    </citation>
    <scope>NUCLEOTIDE SEQUENCE [LARGE SCALE GENOMIC DNA]</scope>
    <source>
        <strain evidence="1">Ya'a_city_454_Pm</strain>
        <tissue evidence="1">Whole body</tissue>
    </source>
</reference>